<accession>A0ABU9LI23</accession>
<gene>
    <name evidence="1" type="ORF">AAF454_02895</name>
</gene>
<organism evidence="1 2">
    <name type="scientific">Kurthia gibsonii</name>
    <dbReference type="NCBI Taxonomy" id="33946"/>
    <lineage>
        <taxon>Bacteria</taxon>
        <taxon>Bacillati</taxon>
        <taxon>Bacillota</taxon>
        <taxon>Bacilli</taxon>
        <taxon>Bacillales</taxon>
        <taxon>Caryophanaceae</taxon>
        <taxon>Kurthia</taxon>
    </lineage>
</organism>
<evidence type="ECO:0008006" key="3">
    <source>
        <dbReference type="Google" id="ProtNLM"/>
    </source>
</evidence>
<dbReference type="RefSeq" id="WP_087680353.1">
    <property type="nucleotide sequence ID" value="NZ_JBBCRB010000002.1"/>
</dbReference>
<protein>
    <recommendedName>
        <fullName evidence="3">LPS export ABC transporter periplasmic protein LptC</fullName>
    </recommendedName>
</protein>
<reference evidence="1 2" key="1">
    <citation type="submission" date="2024-04" db="EMBL/GenBank/DDBJ databases">
        <authorList>
            <person name="Wu Y.S."/>
            <person name="Zhang L."/>
        </authorList>
    </citation>
    <scope>NUCLEOTIDE SEQUENCE [LARGE SCALE GENOMIC DNA]</scope>
    <source>
        <strain evidence="1 2">KG-01</strain>
    </source>
</reference>
<proteinExistence type="predicted"/>
<sequence length="514" mass="58150">MRKTNKRPLQKKNGSLIAILLISLFIISGFIVNKAVEGKQIPRVTTKDTKGSYLVANEGLDYARLEIKQQMVKIYQDVQKRYERLSPSEKAAFDVKEISLYKIQTLLNRKSGIPKTWDTHQKVDDIQPTSTTLIIKDSKPNQYTIQSTGRIGGEQTKLKQSLQLDLEIDTTMRQGRYEPPYAIHASKEIVVQNASKVWGLMASKNPRNIQIDGSSCQYEMTRTNYLNECFNDGNTEASDLKIWNEQNFNNFLPTFPTNELKTIDEQPYNEEEKYVTEIIPNPDPEKKDKKIKYYYLQNGVLTVTDKTQEDFSIETPYQFTSSEERLQELTLDGVDTYIDIGDGVQTLRLDTLNLTGGAKLHILGSGTLKLFIQEMGESEGKIIAEEAKVATYFDGDAALEFSKNFRSSGFIYTKKADVTLRANTYKGNILSGGKRVVMNGGKTNIGKLLLAPKANIELKDKTNFKGSILGQAIVVTDSNVQHKPLKDNVNIPIQYAVYDKPKHFALYGQIKQFE</sequence>
<comment type="caution">
    <text evidence="1">The sequence shown here is derived from an EMBL/GenBank/DDBJ whole genome shotgun (WGS) entry which is preliminary data.</text>
</comment>
<name>A0ABU9LI23_9BACL</name>
<dbReference type="EMBL" id="JBCEWA010000002">
    <property type="protein sequence ID" value="MEL5987373.1"/>
    <property type="molecule type" value="Genomic_DNA"/>
</dbReference>
<keyword evidence="2" id="KW-1185">Reference proteome</keyword>
<evidence type="ECO:0000313" key="1">
    <source>
        <dbReference type="EMBL" id="MEL5987373.1"/>
    </source>
</evidence>
<evidence type="ECO:0000313" key="2">
    <source>
        <dbReference type="Proteomes" id="UP001398420"/>
    </source>
</evidence>
<dbReference type="Proteomes" id="UP001398420">
    <property type="component" value="Unassembled WGS sequence"/>
</dbReference>